<gene>
    <name evidence="3" type="primary">LOC109718063</name>
</gene>
<dbReference type="AlphaFoldDB" id="A0A6P5G1U2"/>
<dbReference type="PANTHER" id="PTHR47481:SF10">
    <property type="entry name" value="COPIA-LIKE POLYPROTEIN_RETROTRANSPOSON"/>
    <property type="match status" value="1"/>
</dbReference>
<evidence type="ECO:0000313" key="3">
    <source>
        <dbReference type="RefSeq" id="XP_020099653.1"/>
    </source>
</evidence>
<name>A0A6P5G1U2_ANACO</name>
<dbReference type="PANTHER" id="PTHR47481">
    <property type="match status" value="1"/>
</dbReference>
<feature type="compositionally biased region" description="Polar residues" evidence="1">
    <location>
        <begin position="242"/>
        <end position="251"/>
    </location>
</feature>
<dbReference type="GeneID" id="109718063"/>
<reference evidence="3" key="2">
    <citation type="submission" date="2025-08" db="UniProtKB">
        <authorList>
            <consortium name="RefSeq"/>
        </authorList>
    </citation>
    <scope>IDENTIFICATION</scope>
    <source>
        <tissue evidence="3">Leaf</tissue>
    </source>
</reference>
<evidence type="ECO:0000256" key="1">
    <source>
        <dbReference type="SAM" id="MobiDB-lite"/>
    </source>
</evidence>
<reference evidence="2" key="1">
    <citation type="journal article" date="2015" name="Nat. Genet.">
        <title>The pineapple genome and the evolution of CAM photosynthesis.</title>
        <authorList>
            <person name="Ming R."/>
            <person name="VanBuren R."/>
            <person name="Wai C.M."/>
            <person name="Tang H."/>
            <person name="Schatz M.C."/>
            <person name="Bowers J.E."/>
            <person name="Lyons E."/>
            <person name="Wang M.L."/>
            <person name="Chen J."/>
            <person name="Biggers E."/>
            <person name="Zhang J."/>
            <person name="Huang L."/>
            <person name="Zhang L."/>
            <person name="Miao W."/>
            <person name="Zhang J."/>
            <person name="Ye Z."/>
            <person name="Miao C."/>
            <person name="Lin Z."/>
            <person name="Wang H."/>
            <person name="Zhou H."/>
            <person name="Yim W.C."/>
            <person name="Priest H.D."/>
            <person name="Zheng C."/>
            <person name="Woodhouse M."/>
            <person name="Edger P.P."/>
            <person name="Guyot R."/>
            <person name="Guo H.B."/>
            <person name="Guo H."/>
            <person name="Zheng G."/>
            <person name="Singh R."/>
            <person name="Sharma A."/>
            <person name="Min X."/>
            <person name="Zheng Y."/>
            <person name="Lee H."/>
            <person name="Gurtowski J."/>
            <person name="Sedlazeck F.J."/>
            <person name="Harkess A."/>
            <person name="McKain M.R."/>
            <person name="Liao Z."/>
            <person name="Fang J."/>
            <person name="Liu J."/>
            <person name="Zhang X."/>
            <person name="Zhang Q."/>
            <person name="Hu W."/>
            <person name="Qin Y."/>
            <person name="Wang K."/>
            <person name="Chen L.Y."/>
            <person name="Shirley N."/>
            <person name="Lin Y.R."/>
            <person name="Liu L.Y."/>
            <person name="Hernandez A.G."/>
            <person name="Wright C.L."/>
            <person name="Bulone V."/>
            <person name="Tuskan G.A."/>
            <person name="Heath K."/>
            <person name="Zee F."/>
            <person name="Moore P.H."/>
            <person name="Sunkar R."/>
            <person name="Leebens-Mack J.H."/>
            <person name="Mockler T."/>
            <person name="Bennetzen J.L."/>
            <person name="Freeling M."/>
            <person name="Sankoff D."/>
            <person name="Paterson A.H."/>
            <person name="Zhu X."/>
            <person name="Yang X."/>
            <person name="Smith J.A."/>
            <person name="Cushman J.C."/>
            <person name="Paull R.E."/>
            <person name="Yu Q."/>
        </authorList>
    </citation>
    <scope>NUCLEOTIDE SEQUENCE [LARGE SCALE GENOMIC DNA]</scope>
    <source>
        <strain evidence="2">cv. F153</strain>
    </source>
</reference>
<feature type="region of interest" description="Disordered" evidence="1">
    <location>
        <begin position="226"/>
        <end position="251"/>
    </location>
</feature>
<proteinExistence type="predicted"/>
<organism evidence="2 3">
    <name type="scientific">Ananas comosus</name>
    <name type="common">Pineapple</name>
    <name type="synonym">Ananas ananas</name>
    <dbReference type="NCBI Taxonomy" id="4615"/>
    <lineage>
        <taxon>Eukaryota</taxon>
        <taxon>Viridiplantae</taxon>
        <taxon>Streptophyta</taxon>
        <taxon>Embryophyta</taxon>
        <taxon>Tracheophyta</taxon>
        <taxon>Spermatophyta</taxon>
        <taxon>Magnoliopsida</taxon>
        <taxon>Liliopsida</taxon>
        <taxon>Poales</taxon>
        <taxon>Bromeliaceae</taxon>
        <taxon>Bromelioideae</taxon>
        <taxon>Ananas</taxon>
    </lineage>
</organism>
<sequence length="251" mass="28569">MIQSFHQMASLLSVKLSSSNFLLWKSQIYPLIRSAHLLHHIEEDAPTKMILKGDKEEENPEYTIWINNDGLLTSWLLGTMAEEVLGLVIGCNNVREIWKCLDEHFFDSTKEKEMHLKNQLAVLKGNQPLDEFIRKFKHSCDCLAAIQQPLDDVDKVFQLSRVLGSRYRTYNLVVLSKPPYPTFNEYIMGLKGFEQQLALEDEEEKAKAPNYAQAFIAQRGRGGCGRNNGGHNFNSRGRGFVQSGTYNNQGG</sequence>
<dbReference type="RefSeq" id="XP_020099653.1">
    <property type="nucleotide sequence ID" value="XM_020244064.1"/>
</dbReference>
<dbReference type="Proteomes" id="UP000515123">
    <property type="component" value="Linkage group 12"/>
</dbReference>
<protein>
    <submittedName>
        <fullName evidence="3">Uncharacterized protein LOC109718063</fullName>
    </submittedName>
</protein>
<keyword evidence="2" id="KW-1185">Reference proteome</keyword>
<dbReference type="OrthoDB" id="693186at2759"/>
<accession>A0A6P5G1U2</accession>
<dbReference type="Pfam" id="PF14223">
    <property type="entry name" value="Retrotran_gag_2"/>
    <property type="match status" value="1"/>
</dbReference>
<evidence type="ECO:0000313" key="2">
    <source>
        <dbReference type="Proteomes" id="UP000515123"/>
    </source>
</evidence>